<comment type="caution">
    <text evidence="2">The sequence shown here is derived from an EMBL/GenBank/DDBJ whole genome shotgun (WGS) entry which is preliminary data.</text>
</comment>
<name>A0A9W6SPW1_9ACTN</name>
<evidence type="ECO:0000313" key="3">
    <source>
        <dbReference type="Proteomes" id="UP001165079"/>
    </source>
</evidence>
<protein>
    <submittedName>
        <fullName evidence="2">Uncharacterized protein</fullName>
    </submittedName>
</protein>
<keyword evidence="3" id="KW-1185">Reference proteome</keyword>
<dbReference type="AlphaFoldDB" id="A0A9W6SPW1"/>
<accession>A0A9W6SPW1</accession>
<proteinExistence type="predicted"/>
<feature type="region of interest" description="Disordered" evidence="1">
    <location>
        <begin position="45"/>
        <end position="71"/>
    </location>
</feature>
<evidence type="ECO:0000256" key="1">
    <source>
        <dbReference type="SAM" id="MobiDB-lite"/>
    </source>
</evidence>
<gene>
    <name evidence="2" type="ORF">Afil01_49850</name>
</gene>
<dbReference type="RefSeq" id="WP_285665301.1">
    <property type="nucleotide sequence ID" value="NZ_BSTX01000003.1"/>
</dbReference>
<dbReference type="Proteomes" id="UP001165079">
    <property type="component" value="Unassembled WGS sequence"/>
</dbReference>
<evidence type="ECO:0000313" key="2">
    <source>
        <dbReference type="EMBL" id="GLZ80178.1"/>
    </source>
</evidence>
<reference evidence="2" key="1">
    <citation type="submission" date="2023-03" db="EMBL/GenBank/DDBJ databases">
        <title>Actinorhabdospora filicis NBRC 111898.</title>
        <authorList>
            <person name="Ichikawa N."/>
            <person name="Sato H."/>
            <person name="Tonouchi N."/>
        </authorList>
    </citation>
    <scope>NUCLEOTIDE SEQUENCE</scope>
    <source>
        <strain evidence="2">NBRC 111898</strain>
    </source>
</reference>
<dbReference type="EMBL" id="BSTX01000003">
    <property type="protein sequence ID" value="GLZ80178.1"/>
    <property type="molecule type" value="Genomic_DNA"/>
</dbReference>
<sequence length="156" mass="16562">MKRHRPALTGALIWLATTGVAVLVAWLGLHPVLAAAVPNDGLPVELGEPDASPSAWPTADSATSRAEPLEPGDGWHYLAEGVWERSIHAEGGTLTVRAFDGRVALIAATPRDGYAMIVDDRDPAHLMVIFRSGDGGESFADVRWLGDGPYAAVTER</sequence>
<organism evidence="2 3">
    <name type="scientific">Actinorhabdospora filicis</name>
    <dbReference type="NCBI Taxonomy" id="1785913"/>
    <lineage>
        <taxon>Bacteria</taxon>
        <taxon>Bacillati</taxon>
        <taxon>Actinomycetota</taxon>
        <taxon>Actinomycetes</taxon>
        <taxon>Micromonosporales</taxon>
        <taxon>Micromonosporaceae</taxon>
        <taxon>Actinorhabdospora</taxon>
    </lineage>
</organism>